<reference evidence="2 3" key="1">
    <citation type="journal article" date="2013" name="MBio">
        <title>Genome sequencing of the plant pathogen Taphrina deformans, the causal agent of peach leaf curl.</title>
        <authorList>
            <person name="Cisse O.H."/>
            <person name="Almeida J.M.G.C.F."/>
            <person name="Fonseca A."/>
            <person name="Kumar A.A."/>
            <person name="Salojaervi J."/>
            <person name="Overmyer K."/>
            <person name="Hauser P.M."/>
            <person name="Pagni M."/>
        </authorList>
    </citation>
    <scope>NUCLEOTIDE SEQUENCE [LARGE SCALE GENOMIC DNA]</scope>
    <source>
        <strain evidence="3">PYCC 5710 / ATCC 11124 / CBS 356.35 / IMI 108563 / JCM 9778 / NBRC 8474</strain>
    </source>
</reference>
<dbReference type="Proteomes" id="UP000013776">
    <property type="component" value="Unassembled WGS sequence"/>
</dbReference>
<feature type="compositionally biased region" description="Polar residues" evidence="1">
    <location>
        <begin position="327"/>
        <end position="339"/>
    </location>
</feature>
<evidence type="ECO:0000313" key="2">
    <source>
        <dbReference type="EMBL" id="CCG83354.1"/>
    </source>
</evidence>
<dbReference type="GO" id="GO:0000182">
    <property type="term" value="F:rDNA binding"/>
    <property type="evidence" value="ECO:0007669"/>
    <property type="project" value="TreeGrafter"/>
</dbReference>
<dbReference type="GO" id="GO:0006361">
    <property type="term" value="P:transcription initiation at RNA polymerase I promoter"/>
    <property type="evidence" value="ECO:0007669"/>
    <property type="project" value="TreeGrafter"/>
</dbReference>
<dbReference type="AlphaFoldDB" id="R4XFT3"/>
<proteinExistence type="predicted"/>
<feature type="compositionally biased region" description="Acidic residues" evidence="1">
    <location>
        <begin position="341"/>
        <end position="353"/>
    </location>
</feature>
<dbReference type="EMBL" id="CAHR02000141">
    <property type="protein sequence ID" value="CCG83354.1"/>
    <property type="molecule type" value="Genomic_DNA"/>
</dbReference>
<dbReference type="STRING" id="1097556.R4XFT3"/>
<dbReference type="GO" id="GO:0001181">
    <property type="term" value="F:RNA polymerase I general transcription initiation factor activity"/>
    <property type="evidence" value="ECO:0007669"/>
    <property type="project" value="TreeGrafter"/>
</dbReference>
<gene>
    <name evidence="2" type="ORF">TAPDE_003564</name>
</gene>
<feature type="region of interest" description="Disordered" evidence="1">
    <location>
        <begin position="1"/>
        <end position="20"/>
    </location>
</feature>
<evidence type="ECO:0000256" key="1">
    <source>
        <dbReference type="SAM" id="MobiDB-lite"/>
    </source>
</evidence>
<dbReference type="OrthoDB" id="2240312at2759"/>
<protein>
    <submittedName>
        <fullName evidence="2">RNA polymerase I-specific transcription initiation factor rrn5</fullName>
    </submittedName>
</protein>
<keyword evidence="3" id="KW-1185">Reference proteome</keyword>
<keyword evidence="2" id="KW-0396">Initiation factor</keyword>
<dbReference type="InterPro" id="IPR039601">
    <property type="entry name" value="Rrn5"/>
</dbReference>
<sequence length="426" mass="48109">MPETSSNTGIKPAVSPKEPRFRSRLRLRQRGVIGGPTTRVSRRLAANYLRLFNKHVQDSLSLDHLLPAGHKRPASELEDSFVLGIHWTADEKEQFFSSLARRGKRNVELLVHDLRGTKSVLEVSGYLHALERELQKCVEYASRSRFPTVSAAGLLAYHQLPIAHEISGASLTRESVFAEHIAEKGDAQDARLESRIGWSRIDASTAAEIETELATMTAPQLDIMYRTTPDLVTISASRVCQGTVGSTYKSTMEAAYRIMVQKTRLVVRKSIQSAQLRTRSERGSYFTPDRFRSNATISVSDVLHGCAQAQLFPESRNDEIDSESECEQNVTDNEVTVSEQGAEEEQDVQSEIGEEETSLDALLDLHDTRLDARYDIEHRRFLGLLPSNRPSPKAMTRRDVTRLSRQDWALRQVQYHEDENEDEMDL</sequence>
<accession>R4XFT3</accession>
<organism evidence="2 3">
    <name type="scientific">Taphrina deformans (strain PYCC 5710 / ATCC 11124 / CBS 356.35 / IMI 108563 / JCM 9778 / NBRC 8474)</name>
    <name type="common">Peach leaf curl fungus</name>
    <name type="synonym">Lalaria deformans</name>
    <dbReference type="NCBI Taxonomy" id="1097556"/>
    <lineage>
        <taxon>Eukaryota</taxon>
        <taxon>Fungi</taxon>
        <taxon>Dikarya</taxon>
        <taxon>Ascomycota</taxon>
        <taxon>Taphrinomycotina</taxon>
        <taxon>Taphrinomycetes</taxon>
        <taxon>Taphrinales</taxon>
        <taxon>Taphrinaceae</taxon>
        <taxon>Taphrina</taxon>
    </lineage>
</organism>
<dbReference type="VEuPathDB" id="FungiDB:TAPDE_003564"/>
<keyword evidence="2" id="KW-0648">Protein biosynthesis</keyword>
<dbReference type="GO" id="GO:0000500">
    <property type="term" value="C:RNA polymerase I upstream activating factor complex"/>
    <property type="evidence" value="ECO:0007669"/>
    <property type="project" value="InterPro"/>
</dbReference>
<dbReference type="PANTHER" id="PTHR28079:SF1">
    <property type="entry name" value="RNA POLYMERASE I-SPECIFIC TRANSCRIPTION INITIATION FACTOR RRN5"/>
    <property type="match status" value="1"/>
</dbReference>
<dbReference type="GO" id="GO:0042790">
    <property type="term" value="P:nucleolar large rRNA transcription by RNA polymerase I"/>
    <property type="evidence" value="ECO:0007669"/>
    <property type="project" value="InterPro"/>
</dbReference>
<name>R4XFT3_TAPDE</name>
<comment type="caution">
    <text evidence="2">The sequence shown here is derived from an EMBL/GenBank/DDBJ whole genome shotgun (WGS) entry which is preliminary data.</text>
</comment>
<feature type="region of interest" description="Disordered" evidence="1">
    <location>
        <begin position="317"/>
        <end position="353"/>
    </location>
</feature>
<dbReference type="PANTHER" id="PTHR28079">
    <property type="entry name" value="RNA POLYMERASE I-SPECIFIC TRANSCRIPTION INITIATION FACTOR RRN5"/>
    <property type="match status" value="1"/>
</dbReference>
<evidence type="ECO:0000313" key="3">
    <source>
        <dbReference type="Proteomes" id="UP000013776"/>
    </source>
</evidence>
<dbReference type="GO" id="GO:0003743">
    <property type="term" value="F:translation initiation factor activity"/>
    <property type="evidence" value="ECO:0007669"/>
    <property type="project" value="UniProtKB-KW"/>
</dbReference>